<reference evidence="1" key="1">
    <citation type="submission" date="2019-12" db="EMBL/GenBank/DDBJ databases">
        <title>Genome sequencing and annotation of Brassica cretica.</title>
        <authorList>
            <person name="Studholme D.J."/>
            <person name="Sarris P."/>
        </authorList>
    </citation>
    <scope>NUCLEOTIDE SEQUENCE</scope>
    <source>
        <strain evidence="1">PFS-109/04</strain>
        <tissue evidence="1">Leaf</tissue>
    </source>
</reference>
<accession>A0A8S9SCV7</accession>
<protein>
    <submittedName>
        <fullName evidence="1">Uncharacterized protein</fullName>
    </submittedName>
</protein>
<comment type="caution">
    <text evidence="1">The sequence shown here is derived from an EMBL/GenBank/DDBJ whole genome shotgun (WGS) entry which is preliminary data.</text>
</comment>
<name>A0A8S9SCV7_BRACR</name>
<dbReference type="Proteomes" id="UP000712600">
    <property type="component" value="Unassembled WGS sequence"/>
</dbReference>
<sequence>MVDRRVAQQMRKATDVPEANLFPNVTHRSNKEGPYSAVLGKTTTGTCLDFACCSSEDDHYRVPMLYSTSAGSH</sequence>
<gene>
    <name evidence="1" type="ORF">F2Q69_00035098</name>
</gene>
<dbReference type="EMBL" id="QGKX02000004">
    <property type="protein sequence ID" value="KAF3598674.1"/>
    <property type="molecule type" value="Genomic_DNA"/>
</dbReference>
<dbReference type="AlphaFoldDB" id="A0A8S9SCV7"/>
<evidence type="ECO:0000313" key="1">
    <source>
        <dbReference type="EMBL" id="KAF3598674.1"/>
    </source>
</evidence>
<organism evidence="1 2">
    <name type="scientific">Brassica cretica</name>
    <name type="common">Mustard</name>
    <dbReference type="NCBI Taxonomy" id="69181"/>
    <lineage>
        <taxon>Eukaryota</taxon>
        <taxon>Viridiplantae</taxon>
        <taxon>Streptophyta</taxon>
        <taxon>Embryophyta</taxon>
        <taxon>Tracheophyta</taxon>
        <taxon>Spermatophyta</taxon>
        <taxon>Magnoliopsida</taxon>
        <taxon>eudicotyledons</taxon>
        <taxon>Gunneridae</taxon>
        <taxon>Pentapetalae</taxon>
        <taxon>rosids</taxon>
        <taxon>malvids</taxon>
        <taxon>Brassicales</taxon>
        <taxon>Brassicaceae</taxon>
        <taxon>Brassiceae</taxon>
        <taxon>Brassica</taxon>
    </lineage>
</organism>
<proteinExistence type="predicted"/>
<evidence type="ECO:0000313" key="2">
    <source>
        <dbReference type="Proteomes" id="UP000712600"/>
    </source>
</evidence>